<feature type="transmembrane region" description="Helical" evidence="6">
    <location>
        <begin position="290"/>
        <end position="308"/>
    </location>
</feature>
<reference evidence="7 8" key="1">
    <citation type="journal article" date="2015" name="Genome Biol.">
        <title>Comparative genomics of Steinernema reveals deeply conserved gene regulatory networks.</title>
        <authorList>
            <person name="Dillman A.R."/>
            <person name="Macchietto M."/>
            <person name="Porter C.F."/>
            <person name="Rogers A."/>
            <person name="Williams B."/>
            <person name="Antoshechkin I."/>
            <person name="Lee M.M."/>
            <person name="Goodwin Z."/>
            <person name="Lu X."/>
            <person name="Lewis E.E."/>
            <person name="Goodrich-Blair H."/>
            <person name="Stock S.P."/>
            <person name="Adams B.J."/>
            <person name="Sternberg P.W."/>
            <person name="Mortazavi A."/>
        </authorList>
    </citation>
    <scope>NUCLEOTIDE SEQUENCE [LARGE SCALE GENOMIC DNA]</scope>
    <source>
        <strain evidence="7 8">ALL</strain>
    </source>
</reference>
<evidence type="ECO:0000313" key="8">
    <source>
        <dbReference type="Proteomes" id="UP000298663"/>
    </source>
</evidence>
<feature type="transmembrane region" description="Helical" evidence="6">
    <location>
        <begin position="27"/>
        <end position="49"/>
    </location>
</feature>
<dbReference type="AlphaFoldDB" id="A0A4U8UY99"/>
<dbReference type="PANTHER" id="PTHR11119">
    <property type="entry name" value="XANTHINE-URACIL / VITAMIN C PERMEASE FAMILY MEMBER"/>
    <property type="match status" value="1"/>
</dbReference>
<evidence type="ECO:0000256" key="4">
    <source>
        <dbReference type="ARBA" id="ARBA00022989"/>
    </source>
</evidence>
<feature type="transmembrane region" description="Helical" evidence="6">
    <location>
        <begin position="462"/>
        <end position="481"/>
    </location>
</feature>
<feature type="transmembrane region" description="Helical" evidence="6">
    <location>
        <begin position="61"/>
        <end position="81"/>
    </location>
</feature>
<keyword evidence="3 6" id="KW-0812">Transmembrane</keyword>
<feature type="transmembrane region" description="Helical" evidence="6">
    <location>
        <begin position="398"/>
        <end position="417"/>
    </location>
</feature>
<feature type="transmembrane region" description="Helical" evidence="6">
    <location>
        <begin position="226"/>
        <end position="248"/>
    </location>
</feature>
<evidence type="ECO:0000256" key="2">
    <source>
        <dbReference type="ARBA" id="ARBA00008821"/>
    </source>
</evidence>
<organism evidence="7 8">
    <name type="scientific">Steinernema carpocapsae</name>
    <name type="common">Entomopathogenic nematode</name>
    <dbReference type="NCBI Taxonomy" id="34508"/>
    <lineage>
        <taxon>Eukaryota</taxon>
        <taxon>Metazoa</taxon>
        <taxon>Ecdysozoa</taxon>
        <taxon>Nematoda</taxon>
        <taxon>Chromadorea</taxon>
        <taxon>Rhabditida</taxon>
        <taxon>Tylenchina</taxon>
        <taxon>Panagrolaimomorpha</taxon>
        <taxon>Strongyloidoidea</taxon>
        <taxon>Steinernematidae</taxon>
        <taxon>Steinernema</taxon>
    </lineage>
</organism>
<comment type="caution">
    <text evidence="7">The sequence shown here is derived from an EMBL/GenBank/DDBJ whole genome shotgun (WGS) entry which is preliminary data.</text>
</comment>
<feature type="transmembrane region" description="Helical" evidence="6">
    <location>
        <begin position="160"/>
        <end position="180"/>
    </location>
</feature>
<feature type="transmembrane region" description="Helical" evidence="6">
    <location>
        <begin position="88"/>
        <end position="107"/>
    </location>
</feature>
<feature type="transmembrane region" description="Helical" evidence="6">
    <location>
        <begin position="186"/>
        <end position="205"/>
    </location>
</feature>
<keyword evidence="5 6" id="KW-0472">Membrane</keyword>
<gene>
    <name evidence="7" type="ORF">L596_005211</name>
</gene>
<dbReference type="InterPro" id="IPR006043">
    <property type="entry name" value="NCS2"/>
</dbReference>
<evidence type="ECO:0000256" key="1">
    <source>
        <dbReference type="ARBA" id="ARBA00004141"/>
    </source>
</evidence>
<evidence type="ECO:0000256" key="3">
    <source>
        <dbReference type="ARBA" id="ARBA00022692"/>
    </source>
</evidence>
<dbReference type="GO" id="GO:0016020">
    <property type="term" value="C:membrane"/>
    <property type="evidence" value="ECO:0007669"/>
    <property type="project" value="UniProtKB-SubCell"/>
</dbReference>
<feature type="transmembrane region" description="Helical" evidence="6">
    <location>
        <begin position="370"/>
        <end position="392"/>
    </location>
</feature>
<keyword evidence="4 6" id="KW-1133">Transmembrane helix</keyword>
<feature type="transmembrane region" description="Helical" evidence="6">
    <location>
        <begin position="429"/>
        <end position="447"/>
    </location>
</feature>
<evidence type="ECO:0008006" key="9">
    <source>
        <dbReference type="Google" id="ProtNLM"/>
    </source>
</evidence>
<dbReference type="Pfam" id="PF00860">
    <property type="entry name" value="Xan_ur_permease"/>
    <property type="match status" value="1"/>
</dbReference>
<feature type="transmembrane region" description="Helical" evidence="6">
    <location>
        <begin position="127"/>
        <end position="148"/>
    </location>
</feature>
<dbReference type="EMBL" id="AZBU02000001">
    <property type="protein sequence ID" value="TMS38496.1"/>
    <property type="molecule type" value="Genomic_DNA"/>
</dbReference>
<proteinExistence type="inferred from homology"/>
<evidence type="ECO:0000313" key="7">
    <source>
        <dbReference type="EMBL" id="TMS38496.1"/>
    </source>
</evidence>
<comment type="subcellular location">
    <subcellularLocation>
        <location evidence="1">Membrane</location>
        <topology evidence="1">Multi-pass membrane protein</topology>
    </subcellularLocation>
</comment>
<comment type="similarity">
    <text evidence="2">Belongs to the nucleobase:cation symporter-2 (NCS2) (TC 2.A.40) family.</text>
</comment>
<dbReference type="Proteomes" id="UP000298663">
    <property type="component" value="Unassembled WGS sequence"/>
</dbReference>
<dbReference type="OrthoDB" id="1641903at2759"/>
<evidence type="ECO:0000256" key="6">
    <source>
        <dbReference type="SAM" id="Phobius"/>
    </source>
</evidence>
<evidence type="ECO:0000256" key="5">
    <source>
        <dbReference type="ARBA" id="ARBA00023136"/>
    </source>
</evidence>
<dbReference type="STRING" id="34508.A0A4U8UY99"/>
<protein>
    <recommendedName>
        <fullName evidence="9">SLC26A/SulP transporter domain-containing protein</fullName>
    </recommendedName>
</protein>
<accession>A0A4U8UY99</accession>
<dbReference type="GO" id="GO:0022857">
    <property type="term" value="F:transmembrane transporter activity"/>
    <property type="evidence" value="ECO:0007669"/>
    <property type="project" value="InterPro"/>
</dbReference>
<keyword evidence="8" id="KW-1185">Reference proteome</keyword>
<sequence length="573" mass="62142">MGFISGSDDFSYALQYRANEVPRASKAVLLGLQQMMVCVSGLLVAPYIISEKVCAGQAELGLRATLISTTFVASGVATIIQSTFGLRLAVLQGPSLAFFPPLIAYFYEHSKDCKATVHDFVPEEEWLPRIQTIVGCLVSASSLLVFVGMTGMVGAISKNLGPVTIAPVVLLLCLSNVPLVVEKAKLHWISIAEYLFLMVFVLYLSEWQVPLPTIKNRGLGVVRVRLFGEFPYLMSMFLAWSICFFMTVTGIESYGGAARTDNNDTLAVLYDAPWVYVPYPGQFGMPKFDFGLFLGFFASCLCCLFESLGNYEIAAKVSEENTPDSATANRAIIAEGLGCAIAGSMGVGVGVTTYSENIAVLKITRVASRVTLQLAGVFLIVLGLFTKFGAAISTLPPAMIGGILGMGVSMIAGVALSNLQYIDLKLSRNVTIVGVAVISGLGISKYFAENPLRTGLDDFDRVFNLLIQIQMFVGGSIAFFLDNTVGGASRRQRGLRDKTKPESFPDSITRERDGYAFPDCINRFLLKVPILTRLPFIPSLYKVEEALKNGSPIPHHTITTDETNNYVANVRIS</sequence>
<reference evidence="7 8" key="2">
    <citation type="journal article" date="2019" name="G3 (Bethesda)">
        <title>Hybrid Assembly of the Genome of the Entomopathogenic Nematode Steinernema carpocapsae Identifies the X-Chromosome.</title>
        <authorList>
            <person name="Serra L."/>
            <person name="Macchietto M."/>
            <person name="Macias-Munoz A."/>
            <person name="McGill C.J."/>
            <person name="Rodriguez I.M."/>
            <person name="Rodriguez B."/>
            <person name="Murad R."/>
            <person name="Mortazavi A."/>
        </authorList>
    </citation>
    <scope>NUCLEOTIDE SEQUENCE [LARGE SCALE GENOMIC DNA]</scope>
    <source>
        <strain evidence="7 8">ALL</strain>
    </source>
</reference>
<name>A0A4U8UY99_STECR</name>